<dbReference type="InterPro" id="IPR028098">
    <property type="entry name" value="Glyco_trans_4-like_N"/>
</dbReference>
<dbReference type="GO" id="GO:0016757">
    <property type="term" value="F:glycosyltransferase activity"/>
    <property type="evidence" value="ECO:0007669"/>
    <property type="project" value="InterPro"/>
</dbReference>
<dbReference type="Pfam" id="PF13439">
    <property type="entry name" value="Glyco_transf_4"/>
    <property type="match status" value="1"/>
</dbReference>
<proteinExistence type="predicted"/>
<evidence type="ECO:0000313" key="3">
    <source>
        <dbReference type="EMBL" id="MBS9524266.1"/>
    </source>
</evidence>
<sequence length="392" mass="44141">MFEKKTTRIIFFLGSLRAGGKERRLIELLTYLKKKGNYKMMVVLTEDVIHFPDFHKLGVKCTVLEKSLSKYDPTIFYKFYKVCKSFKPNLIHSWGAVQSFYSLPAVKMLNIPLVNSQITAAPPQAMRSSFSKLIDNANFKYSKLIISNSKAGLNAFSPPLEKSKVIYNGINLNRFKNLPTSEEMRSKYGIKTPYAVAMVASISPNKDYDRFVRVAEKVTALRNDVTFIGIGGYCDGDEKYKELVDLTESRPRIVFSGVIDEVEALVNACDIGILFSNKEVHGEGISNSIMEYMSLAKPVIANNAGGTSEILRDKVSGFLVDEESDDELAAMVLELIDNQEKREGFGQKGREIIENVFSLEKMGESFEKAYMQALSSTGYEVETFQEVYSNNF</sequence>
<name>A0AAP2CGM0_9BACT</name>
<dbReference type="Proteomes" id="UP001319104">
    <property type="component" value="Unassembled WGS sequence"/>
</dbReference>
<evidence type="ECO:0000313" key="4">
    <source>
        <dbReference type="Proteomes" id="UP001319104"/>
    </source>
</evidence>
<keyword evidence="4" id="KW-1185">Reference proteome</keyword>
<dbReference type="PANTHER" id="PTHR12526">
    <property type="entry name" value="GLYCOSYLTRANSFERASE"/>
    <property type="match status" value="1"/>
</dbReference>
<dbReference type="SUPFAM" id="SSF53756">
    <property type="entry name" value="UDP-Glycosyltransferase/glycogen phosphorylase"/>
    <property type="match status" value="1"/>
</dbReference>
<accession>A0AAP2CGM0</accession>
<dbReference type="Pfam" id="PF00534">
    <property type="entry name" value="Glycos_transf_1"/>
    <property type="match status" value="1"/>
</dbReference>
<comment type="caution">
    <text evidence="3">The sequence shown here is derived from an EMBL/GenBank/DDBJ whole genome shotgun (WGS) entry which is preliminary data.</text>
</comment>
<protein>
    <submittedName>
        <fullName evidence="3">Glycosyltransferase family 4 protein</fullName>
    </submittedName>
</protein>
<dbReference type="EMBL" id="JAHCMY010000004">
    <property type="protein sequence ID" value="MBS9524266.1"/>
    <property type="molecule type" value="Genomic_DNA"/>
</dbReference>
<evidence type="ECO:0000259" key="1">
    <source>
        <dbReference type="Pfam" id="PF00534"/>
    </source>
</evidence>
<gene>
    <name evidence="3" type="ORF">KI659_09590</name>
</gene>
<evidence type="ECO:0000259" key="2">
    <source>
        <dbReference type="Pfam" id="PF13439"/>
    </source>
</evidence>
<dbReference type="Gene3D" id="3.40.50.2000">
    <property type="entry name" value="Glycogen Phosphorylase B"/>
    <property type="match status" value="2"/>
</dbReference>
<dbReference type="AlphaFoldDB" id="A0AAP2CGM0"/>
<organism evidence="3 4">
    <name type="scientific">Litoribacter ruber</name>
    <dbReference type="NCBI Taxonomy" id="702568"/>
    <lineage>
        <taxon>Bacteria</taxon>
        <taxon>Pseudomonadati</taxon>
        <taxon>Bacteroidota</taxon>
        <taxon>Cytophagia</taxon>
        <taxon>Cytophagales</taxon>
        <taxon>Cyclobacteriaceae</taxon>
        <taxon>Litoribacter</taxon>
    </lineage>
</organism>
<feature type="domain" description="Glycosyltransferase subfamily 4-like N-terminal" evidence="2">
    <location>
        <begin position="19"/>
        <end position="174"/>
    </location>
</feature>
<dbReference type="CDD" id="cd03801">
    <property type="entry name" value="GT4_PimA-like"/>
    <property type="match status" value="1"/>
</dbReference>
<feature type="domain" description="Glycosyl transferase family 1" evidence="1">
    <location>
        <begin position="182"/>
        <end position="351"/>
    </location>
</feature>
<reference evidence="3 4" key="1">
    <citation type="submission" date="2021-05" db="EMBL/GenBank/DDBJ databases">
        <authorList>
            <person name="Zhang Z.D."/>
            <person name="Osman G."/>
        </authorList>
    </citation>
    <scope>NUCLEOTIDE SEQUENCE [LARGE SCALE GENOMIC DNA]</scope>
    <source>
        <strain evidence="3 4">KCTC 32217</strain>
    </source>
</reference>
<dbReference type="InterPro" id="IPR001296">
    <property type="entry name" value="Glyco_trans_1"/>
</dbReference>